<feature type="region of interest" description="Disordered" evidence="2">
    <location>
        <begin position="1"/>
        <end position="20"/>
    </location>
</feature>
<dbReference type="EMBL" id="FNVT01000009">
    <property type="protein sequence ID" value="SEG95366.1"/>
    <property type="molecule type" value="Genomic_DNA"/>
</dbReference>
<dbReference type="Proteomes" id="UP000236732">
    <property type="component" value="Unassembled WGS sequence"/>
</dbReference>
<dbReference type="SUPFAM" id="SSF101874">
    <property type="entry name" value="YceI-like"/>
    <property type="match status" value="1"/>
</dbReference>
<comment type="similarity">
    <text evidence="1">Belongs to the UPF0312 family.</text>
</comment>
<dbReference type="Pfam" id="PF04264">
    <property type="entry name" value="YceI"/>
    <property type="match status" value="1"/>
</dbReference>
<reference evidence="4 5" key="1">
    <citation type="submission" date="2016-10" db="EMBL/GenBank/DDBJ databases">
        <authorList>
            <person name="de Groot N.N."/>
        </authorList>
    </citation>
    <scope>NUCLEOTIDE SEQUENCE [LARGE SCALE GENOMIC DNA]</scope>
    <source>
        <strain evidence="4 5">CGMCC 4.7037</strain>
    </source>
</reference>
<dbReference type="Gene3D" id="2.40.128.110">
    <property type="entry name" value="Lipid/polyisoprenoid-binding, YceI-like"/>
    <property type="match status" value="1"/>
</dbReference>
<sequence>MELDASGVDTGNPQRDGHLRTGDFLDVEIHPHITFTSTGVKHVGDAAFEVTGLLTICGVTREITIPLEFDVSAIKNA</sequence>
<feature type="domain" description="Lipid/polyisoprenoid-binding YceI-like" evidence="3">
    <location>
        <begin position="2"/>
        <end position="70"/>
    </location>
</feature>
<dbReference type="OrthoDB" id="9811006at2"/>
<evidence type="ECO:0000256" key="2">
    <source>
        <dbReference type="SAM" id="MobiDB-lite"/>
    </source>
</evidence>
<organism evidence="4 5">
    <name type="scientific">Nonomuraea solani</name>
    <dbReference type="NCBI Taxonomy" id="1144553"/>
    <lineage>
        <taxon>Bacteria</taxon>
        <taxon>Bacillati</taxon>
        <taxon>Actinomycetota</taxon>
        <taxon>Actinomycetes</taxon>
        <taxon>Streptosporangiales</taxon>
        <taxon>Streptosporangiaceae</taxon>
        <taxon>Nonomuraea</taxon>
    </lineage>
</organism>
<evidence type="ECO:0000259" key="3">
    <source>
        <dbReference type="Pfam" id="PF04264"/>
    </source>
</evidence>
<accession>A0A1H6EEI0</accession>
<proteinExistence type="inferred from homology"/>
<protein>
    <submittedName>
        <fullName evidence="4">YceI-like domain-containing protein</fullName>
    </submittedName>
</protein>
<dbReference type="PANTHER" id="PTHR34406:SF1">
    <property type="entry name" value="PROTEIN YCEI"/>
    <property type="match status" value="1"/>
</dbReference>
<keyword evidence="5" id="KW-1185">Reference proteome</keyword>
<evidence type="ECO:0000313" key="5">
    <source>
        <dbReference type="Proteomes" id="UP000236732"/>
    </source>
</evidence>
<dbReference type="AlphaFoldDB" id="A0A1H6EEI0"/>
<dbReference type="InterPro" id="IPR007372">
    <property type="entry name" value="Lipid/polyisoprenoid-bd_YceI"/>
</dbReference>
<dbReference type="InterPro" id="IPR036761">
    <property type="entry name" value="TTHA0802/YceI-like_sf"/>
</dbReference>
<dbReference type="PANTHER" id="PTHR34406">
    <property type="entry name" value="PROTEIN YCEI"/>
    <property type="match status" value="1"/>
</dbReference>
<evidence type="ECO:0000313" key="4">
    <source>
        <dbReference type="EMBL" id="SEG95366.1"/>
    </source>
</evidence>
<name>A0A1H6EEI0_9ACTN</name>
<gene>
    <name evidence="4" type="ORF">SAMN05444920_10949</name>
</gene>
<evidence type="ECO:0000256" key="1">
    <source>
        <dbReference type="ARBA" id="ARBA00008812"/>
    </source>
</evidence>